<proteinExistence type="inferred from homology"/>
<keyword evidence="10" id="KW-0325">Glycoprotein</keyword>
<dbReference type="PANTHER" id="PTHR11923:SF110">
    <property type="entry name" value="SCAVENGER RECEPTOR CLASS B MEMBER 1"/>
    <property type="match status" value="1"/>
</dbReference>
<comment type="similarity">
    <text evidence="3">Belongs to the CD36 family.</text>
</comment>
<feature type="transmembrane region" description="Helical" evidence="13">
    <location>
        <begin position="20"/>
        <end position="47"/>
    </location>
</feature>
<keyword evidence="4" id="KW-1003">Cell membrane</keyword>
<evidence type="ECO:0000256" key="5">
    <source>
        <dbReference type="ARBA" id="ARBA00022692"/>
    </source>
</evidence>
<evidence type="ECO:0000256" key="6">
    <source>
        <dbReference type="ARBA" id="ARBA00022989"/>
    </source>
</evidence>
<organism evidence="14 15">
    <name type="scientific">Bombyx mori</name>
    <name type="common">Silk moth</name>
    <dbReference type="NCBI Taxonomy" id="7091"/>
    <lineage>
        <taxon>Eukaryota</taxon>
        <taxon>Metazoa</taxon>
        <taxon>Ecdysozoa</taxon>
        <taxon>Arthropoda</taxon>
        <taxon>Hexapoda</taxon>
        <taxon>Insecta</taxon>
        <taxon>Pterygota</taxon>
        <taxon>Neoptera</taxon>
        <taxon>Endopterygota</taxon>
        <taxon>Lepidoptera</taxon>
        <taxon>Glossata</taxon>
        <taxon>Ditrysia</taxon>
        <taxon>Bombycoidea</taxon>
        <taxon>Bombycidae</taxon>
        <taxon>Bombycinae</taxon>
        <taxon>Bombyx</taxon>
    </lineage>
</organism>
<evidence type="ECO:0000256" key="1">
    <source>
        <dbReference type="ARBA" id="ARBA00004189"/>
    </source>
</evidence>
<evidence type="ECO:0000256" key="13">
    <source>
        <dbReference type="SAM" id="Phobius"/>
    </source>
</evidence>
<dbReference type="GO" id="GO:0005901">
    <property type="term" value="C:caveola"/>
    <property type="evidence" value="ECO:0007669"/>
    <property type="project" value="UniProtKB-SubCell"/>
</dbReference>
<gene>
    <name evidence="14" type="primary">101740500</name>
</gene>
<comment type="subcellular location">
    <subcellularLocation>
        <location evidence="2">Cell membrane</location>
        <topology evidence="2">Multi-pass membrane protein</topology>
    </subcellularLocation>
    <subcellularLocation>
        <location evidence="1">Membrane</location>
        <location evidence="1">Caveola</location>
        <topology evidence="1">Multi-pass membrane protein</topology>
    </subcellularLocation>
</comment>
<dbReference type="EnsemblMetazoa" id="XM_038011378.1">
    <property type="protein sequence ID" value="XP_037867306.1"/>
    <property type="gene ID" value="GeneID_101740500"/>
</dbReference>
<name>A0A8R2LV97_BOMMO</name>
<dbReference type="PRINTS" id="PR01609">
    <property type="entry name" value="CD36FAMILY"/>
</dbReference>
<dbReference type="Pfam" id="PF01130">
    <property type="entry name" value="CD36"/>
    <property type="match status" value="1"/>
</dbReference>
<keyword evidence="9" id="KW-0675">Receptor</keyword>
<dbReference type="GO" id="GO:0005737">
    <property type="term" value="C:cytoplasm"/>
    <property type="evidence" value="ECO:0007669"/>
    <property type="project" value="TreeGrafter"/>
</dbReference>
<accession>A0A8R2LV97</accession>
<evidence type="ECO:0000313" key="14">
    <source>
        <dbReference type="EnsemblMetazoa" id="XP_037867305.1"/>
    </source>
</evidence>
<dbReference type="Proteomes" id="UP000005204">
    <property type="component" value="Unassembled WGS sequence"/>
</dbReference>
<keyword evidence="5 13" id="KW-0812">Transmembrane</keyword>
<dbReference type="InterPro" id="IPR002159">
    <property type="entry name" value="CD36_fam"/>
</dbReference>
<evidence type="ECO:0000313" key="15">
    <source>
        <dbReference type="Proteomes" id="UP000005204"/>
    </source>
</evidence>
<dbReference type="AlphaFoldDB" id="A0A8R2LV97"/>
<dbReference type="PANTHER" id="PTHR11923">
    <property type="entry name" value="SCAVENGER RECEPTOR CLASS B TYPE-1 SR-B1"/>
    <property type="match status" value="1"/>
</dbReference>
<keyword evidence="7 13" id="KW-0472">Membrane</keyword>
<sequence>MVVKTRRNSIKAKMKSRRNILASAAFGVAFLIIPVVVIFIDPIFLVAQYQLKLTKNSLLSYFLKKELKGALLEVYLFNVTNAERFLDGADKKMKMKEIGPFVYQEYRSNEDIDFDNEAPVIRFTPKLRTVFMPDKSVGDPKDITLNVPNISLLTVSTLMEPYPFVVRQLYNILVNQVDTEGIVARDVHSCLWGFRDPIVSIAKTLAPGSIYYDSIGILEKLYDPYVKYRIEMGREGADKFKVLNVQRTRKEKMFDSNDSVNKYFEFNDTYEGAAFPPLMTPQTPVNLYRLGICKSFQMKYQTQEDLKLGAKLFVYGYSNSTFENTKICDSKGWCPFGLMDLSSCFYHLPMALSKSHFLDADPLLLEKVEGLKPNRAVHDSSLLVDPKAGLTIGTTLELQLNIMTTDLTFNHQSRLFSDTIVPIARAKITLPEPPEETRSSLKLMYETGPQILLILEIISCSLGILLLLNSGRLAWRERRRELGPKTFTPLQGKISAQPLLSS</sequence>
<evidence type="ECO:0000256" key="3">
    <source>
        <dbReference type="ARBA" id="ARBA00010532"/>
    </source>
</evidence>
<evidence type="ECO:0000256" key="11">
    <source>
        <dbReference type="ARBA" id="ARBA00040821"/>
    </source>
</evidence>
<keyword evidence="8" id="KW-1015">Disulfide bond</keyword>
<protein>
    <recommendedName>
        <fullName evidence="11">Scavenger receptor class B member 1</fullName>
    </recommendedName>
    <alternativeName>
        <fullName evidence="12">SR-BI</fullName>
    </alternativeName>
</protein>
<evidence type="ECO:0000256" key="8">
    <source>
        <dbReference type="ARBA" id="ARBA00023157"/>
    </source>
</evidence>
<feature type="transmembrane region" description="Helical" evidence="13">
    <location>
        <begin position="451"/>
        <end position="470"/>
    </location>
</feature>
<evidence type="ECO:0000256" key="4">
    <source>
        <dbReference type="ARBA" id="ARBA00022475"/>
    </source>
</evidence>
<evidence type="ECO:0000256" key="7">
    <source>
        <dbReference type="ARBA" id="ARBA00023136"/>
    </source>
</evidence>
<evidence type="ECO:0000256" key="2">
    <source>
        <dbReference type="ARBA" id="ARBA00004651"/>
    </source>
</evidence>
<reference evidence="14" key="2">
    <citation type="submission" date="2022-06" db="UniProtKB">
        <authorList>
            <consortium name="EnsemblMetazoa"/>
        </authorList>
    </citation>
    <scope>IDENTIFICATION</scope>
    <source>
        <strain evidence="14">p50T (Dazao)</strain>
    </source>
</reference>
<dbReference type="EnsemblMetazoa" id="XM_038011377.1">
    <property type="protein sequence ID" value="XP_037867305.1"/>
    <property type="gene ID" value="GeneID_101740500"/>
</dbReference>
<evidence type="ECO:0000256" key="12">
    <source>
        <dbReference type="ARBA" id="ARBA00042244"/>
    </source>
</evidence>
<evidence type="ECO:0000256" key="10">
    <source>
        <dbReference type="ARBA" id="ARBA00023180"/>
    </source>
</evidence>
<keyword evidence="6 13" id="KW-1133">Transmembrane helix</keyword>
<dbReference type="GO" id="GO:0005044">
    <property type="term" value="F:scavenger receptor activity"/>
    <property type="evidence" value="ECO:0007669"/>
    <property type="project" value="TreeGrafter"/>
</dbReference>
<evidence type="ECO:0000256" key="9">
    <source>
        <dbReference type="ARBA" id="ARBA00023170"/>
    </source>
</evidence>
<keyword evidence="15" id="KW-1185">Reference proteome</keyword>
<reference evidence="15" key="1">
    <citation type="journal article" date="2008" name="Insect Biochem. Mol. Biol.">
        <title>The genome of a lepidopteran model insect, the silkworm Bombyx mori.</title>
        <authorList>
            <consortium name="International Silkworm Genome Consortium"/>
        </authorList>
    </citation>
    <scope>NUCLEOTIDE SEQUENCE [LARGE SCALE GENOMIC DNA]</scope>
    <source>
        <strain evidence="15">p50T</strain>
    </source>
</reference>